<proteinExistence type="predicted"/>
<reference evidence="1" key="1">
    <citation type="submission" date="2021-04" db="EMBL/GenBank/DDBJ databases">
        <authorList>
            <person name="Tunstrom K."/>
        </authorList>
    </citation>
    <scope>NUCLEOTIDE SEQUENCE</scope>
</reference>
<organism evidence="1 2">
    <name type="scientific">Parnassius apollo</name>
    <name type="common">Apollo butterfly</name>
    <name type="synonym">Papilio apollo</name>
    <dbReference type="NCBI Taxonomy" id="110799"/>
    <lineage>
        <taxon>Eukaryota</taxon>
        <taxon>Metazoa</taxon>
        <taxon>Ecdysozoa</taxon>
        <taxon>Arthropoda</taxon>
        <taxon>Hexapoda</taxon>
        <taxon>Insecta</taxon>
        <taxon>Pterygota</taxon>
        <taxon>Neoptera</taxon>
        <taxon>Endopterygota</taxon>
        <taxon>Lepidoptera</taxon>
        <taxon>Glossata</taxon>
        <taxon>Ditrysia</taxon>
        <taxon>Papilionoidea</taxon>
        <taxon>Papilionidae</taxon>
        <taxon>Parnassiinae</taxon>
        <taxon>Parnassini</taxon>
        <taxon>Parnassius</taxon>
        <taxon>Parnassius</taxon>
    </lineage>
</organism>
<sequence length="145" mass="17152">MPIHKSDCTWSHKHRRENPSKYSVEINAPEKIYKENEHDNEVVESMSKPVSLKLNKRKRGLLPLKTLTDNNGKLSSEVQVRVKRCRENIEQDSELHKWRVEREKILIKKEEIILEKESQQAAFQVEKNNLEIKILKLEISILEKS</sequence>
<name>A0A8S3X5U1_PARAO</name>
<accession>A0A8S3X5U1</accession>
<protein>
    <submittedName>
        <fullName evidence="1">(apollo) hypothetical protein</fullName>
    </submittedName>
</protein>
<comment type="caution">
    <text evidence="1">The sequence shown here is derived from an EMBL/GenBank/DDBJ whole genome shotgun (WGS) entry which is preliminary data.</text>
</comment>
<evidence type="ECO:0000313" key="2">
    <source>
        <dbReference type="Proteomes" id="UP000691718"/>
    </source>
</evidence>
<dbReference type="Proteomes" id="UP000691718">
    <property type="component" value="Unassembled WGS sequence"/>
</dbReference>
<dbReference type="EMBL" id="CAJQZP010000935">
    <property type="protein sequence ID" value="CAG4998688.1"/>
    <property type="molecule type" value="Genomic_DNA"/>
</dbReference>
<keyword evidence="2" id="KW-1185">Reference proteome</keyword>
<evidence type="ECO:0000313" key="1">
    <source>
        <dbReference type="EMBL" id="CAG4998688.1"/>
    </source>
</evidence>
<dbReference type="AlphaFoldDB" id="A0A8S3X5U1"/>
<gene>
    <name evidence="1" type="ORF">PAPOLLO_LOCUS13441</name>
</gene>